<keyword evidence="2" id="KW-0472">Membrane</keyword>
<protein>
    <recommendedName>
        <fullName evidence="5">Transmembrane protein</fullName>
    </recommendedName>
</protein>
<dbReference type="Proteomes" id="UP000584587">
    <property type="component" value="Unassembled WGS sequence"/>
</dbReference>
<name>A0A846U596_9MOLU</name>
<dbReference type="AlphaFoldDB" id="A0A846U596"/>
<evidence type="ECO:0008006" key="5">
    <source>
        <dbReference type="Google" id="ProtNLM"/>
    </source>
</evidence>
<evidence type="ECO:0000256" key="2">
    <source>
        <dbReference type="SAM" id="Phobius"/>
    </source>
</evidence>
<proteinExistence type="predicted"/>
<gene>
    <name evidence="3" type="ORF">HER12_02515</name>
</gene>
<evidence type="ECO:0000313" key="3">
    <source>
        <dbReference type="EMBL" id="NKE38627.1"/>
    </source>
</evidence>
<sequence>MKSRITWFLFFYIILAIFICYDLAYLGVIWSNRDLLNLYNNGFEVSGPGKDLFNYSNSFAVYGLPTLGTLFSLFGLVAAVLSQSFILKSSTPKSKLIALSTSFIVLIIGFYFDFIGQLFYNEWNDTSVMITETGKSPVVANTFYSYWMSLADIWIVFAVFFVLFIASIVIIIKLYYLNIQWLKYDKKENAQELNLEITAPFPSNVEFDPNETQTITLTLDTDKLTPWKTPKKKDKIKKKKKTKK</sequence>
<reference evidence="3 4" key="1">
    <citation type="submission" date="2020-04" db="EMBL/GenBank/DDBJ databases">
        <title>Complete genome sequence of Spiroplasma platyhelix ATCC 51748, an insect isolate.</title>
        <authorList>
            <person name="Green E.A."/>
            <person name="Klassen J.L."/>
        </authorList>
    </citation>
    <scope>NUCLEOTIDE SEQUENCE [LARGE SCALE GENOMIC DNA]</scope>
    <source>
        <strain evidence="3 4">PALS-1</strain>
    </source>
</reference>
<organism evidence="3 4">
    <name type="scientific">Spiroplasma platyhelix PALS-1</name>
    <dbReference type="NCBI Taxonomy" id="1276218"/>
    <lineage>
        <taxon>Bacteria</taxon>
        <taxon>Bacillati</taxon>
        <taxon>Mycoplasmatota</taxon>
        <taxon>Mollicutes</taxon>
        <taxon>Entomoplasmatales</taxon>
        <taxon>Spiroplasmataceae</taxon>
        <taxon>Spiroplasma</taxon>
    </lineage>
</organism>
<keyword evidence="2" id="KW-1133">Transmembrane helix</keyword>
<keyword evidence="2" id="KW-0812">Transmembrane</keyword>
<evidence type="ECO:0000256" key="1">
    <source>
        <dbReference type="SAM" id="MobiDB-lite"/>
    </source>
</evidence>
<dbReference type="EMBL" id="JAAVVK010000002">
    <property type="protein sequence ID" value="NKE38627.1"/>
    <property type="molecule type" value="Genomic_DNA"/>
</dbReference>
<feature type="transmembrane region" description="Helical" evidence="2">
    <location>
        <begin position="59"/>
        <end position="84"/>
    </location>
</feature>
<feature type="transmembrane region" description="Helical" evidence="2">
    <location>
        <begin position="153"/>
        <end position="177"/>
    </location>
</feature>
<evidence type="ECO:0000313" key="4">
    <source>
        <dbReference type="Proteomes" id="UP000584587"/>
    </source>
</evidence>
<comment type="caution">
    <text evidence="3">The sequence shown here is derived from an EMBL/GenBank/DDBJ whole genome shotgun (WGS) entry which is preliminary data.</text>
</comment>
<feature type="transmembrane region" description="Helical" evidence="2">
    <location>
        <begin position="7"/>
        <end position="30"/>
    </location>
</feature>
<dbReference type="RefSeq" id="WP_168105103.1">
    <property type="nucleotide sequence ID" value="NZ_CP051215.1"/>
</dbReference>
<keyword evidence="4" id="KW-1185">Reference proteome</keyword>
<accession>A0A846U596</accession>
<feature type="transmembrane region" description="Helical" evidence="2">
    <location>
        <begin position="96"/>
        <end position="120"/>
    </location>
</feature>
<feature type="compositionally biased region" description="Basic residues" evidence="1">
    <location>
        <begin position="229"/>
        <end position="244"/>
    </location>
</feature>
<feature type="region of interest" description="Disordered" evidence="1">
    <location>
        <begin position="224"/>
        <end position="244"/>
    </location>
</feature>